<dbReference type="EMBL" id="JAPZVP010000020">
    <property type="protein sequence ID" value="MDA1362161.1"/>
    <property type="molecule type" value="Genomic_DNA"/>
</dbReference>
<dbReference type="Proteomes" id="UP001146067">
    <property type="component" value="Unassembled WGS sequence"/>
</dbReference>
<feature type="region of interest" description="Disordered" evidence="1">
    <location>
        <begin position="1"/>
        <end position="26"/>
    </location>
</feature>
<evidence type="ECO:0000256" key="1">
    <source>
        <dbReference type="SAM" id="MobiDB-lite"/>
    </source>
</evidence>
<dbReference type="AlphaFoldDB" id="A0A9X3PDR9"/>
<evidence type="ECO:0000259" key="2">
    <source>
        <dbReference type="Pfam" id="PF10979"/>
    </source>
</evidence>
<sequence>MGRDNQKRRKAKSREKLKRRLRDRSTTPGPFTWEELVVQARYVLVQIMTDACPCGECNAPTWEESARQLSRAMAHARWPEAVGTAIDTMAEDAVGQAWDRGWMPRDVLSLMAKDASTPAVKAAATLMRSELRSYAEAQLSDLWSAQRESLAERSAPESAKEVLASREGPAWIEAAAPILEALYTLADLQPIPMVQPRPGGHPSSVRGDGAESSKVYEKIRALLAKAESTDSDAEAEAFTAKAQQLIARHSINEALLAETQDAALEAAALRVYIEKPYEKPKSELLHVVADANGCRAVYSLAAGFSTVIGGRTNLRSVELLYNSLMVQATSAMTRAGAKQDGAGRSRTRSFRQSFLASFAVRIGERLADSAEATVREVAEETGTDLVPVMQLRREAVDAKTEELFPNLTFRAATRISDYEGHIAGRAAADRARLQGAEEIQTS</sequence>
<gene>
    <name evidence="4" type="ORF">O1R50_21220</name>
</gene>
<proteinExistence type="predicted"/>
<evidence type="ECO:0000313" key="5">
    <source>
        <dbReference type="Proteomes" id="UP001146067"/>
    </source>
</evidence>
<feature type="compositionally biased region" description="Basic residues" evidence="1">
    <location>
        <begin position="1"/>
        <end position="22"/>
    </location>
</feature>
<keyword evidence="5" id="KW-1185">Reference proteome</keyword>
<dbReference type="InterPro" id="IPR024498">
    <property type="entry name" value="DUF2786"/>
</dbReference>
<name>A0A9X3PDR9_9ACTN</name>
<accession>A0A9X3PDR9</accession>
<feature type="domain" description="DUF7168" evidence="3">
    <location>
        <begin position="279"/>
        <end position="379"/>
    </location>
</feature>
<dbReference type="Pfam" id="PF10979">
    <property type="entry name" value="DUF2786"/>
    <property type="match status" value="1"/>
</dbReference>
<dbReference type="Pfam" id="PF23771">
    <property type="entry name" value="DUF7168"/>
    <property type="match status" value="1"/>
</dbReference>
<evidence type="ECO:0000313" key="4">
    <source>
        <dbReference type="EMBL" id="MDA1362161.1"/>
    </source>
</evidence>
<dbReference type="RefSeq" id="WP_270112210.1">
    <property type="nucleotide sequence ID" value="NZ_JAPZVP010000020.1"/>
</dbReference>
<organism evidence="4 5">
    <name type="scientific">Glycomyces luteolus</name>
    <dbReference type="NCBI Taxonomy" id="2670330"/>
    <lineage>
        <taxon>Bacteria</taxon>
        <taxon>Bacillati</taxon>
        <taxon>Actinomycetota</taxon>
        <taxon>Actinomycetes</taxon>
        <taxon>Glycomycetales</taxon>
        <taxon>Glycomycetaceae</taxon>
        <taxon>Glycomyces</taxon>
    </lineage>
</organism>
<protein>
    <submittedName>
        <fullName evidence="4">DUF2786 domain-containing protein</fullName>
    </submittedName>
</protein>
<dbReference type="InterPro" id="IPR055592">
    <property type="entry name" value="DUF7168"/>
</dbReference>
<comment type="caution">
    <text evidence="4">The sequence shown here is derived from an EMBL/GenBank/DDBJ whole genome shotgun (WGS) entry which is preliminary data.</text>
</comment>
<evidence type="ECO:0000259" key="3">
    <source>
        <dbReference type="Pfam" id="PF23771"/>
    </source>
</evidence>
<feature type="domain" description="DUF2786" evidence="2">
    <location>
        <begin position="214"/>
        <end position="252"/>
    </location>
</feature>
<reference evidence="4" key="1">
    <citation type="submission" date="2022-12" db="EMBL/GenBank/DDBJ databases">
        <title>Gycomyces niveus sp.nov.,a novel actinomycete isolated from soil in Shouguan.</title>
        <authorList>
            <person name="Yang X."/>
        </authorList>
    </citation>
    <scope>NUCLEOTIDE SEQUENCE</scope>
    <source>
        <strain evidence="4">NEAU-A15</strain>
    </source>
</reference>